<evidence type="ECO:0000256" key="5">
    <source>
        <dbReference type="ARBA" id="ARBA00022741"/>
    </source>
</evidence>
<keyword evidence="7" id="KW-1278">Translocase</keyword>
<keyword evidence="5" id="KW-0547">Nucleotide-binding</keyword>
<dbReference type="PANTHER" id="PTHR43790:SF1">
    <property type="entry name" value="XYLOSE IMPORT ATP-BINDING PROTEIN XYLG"/>
    <property type="match status" value="1"/>
</dbReference>
<keyword evidence="4" id="KW-0677">Repeat</keyword>
<organism evidence="9 10">
    <name type="scientific">Serratia rubidaea</name>
    <name type="common">Serratia marinorubra</name>
    <dbReference type="NCBI Taxonomy" id="61652"/>
    <lineage>
        <taxon>Bacteria</taxon>
        <taxon>Pseudomonadati</taxon>
        <taxon>Pseudomonadota</taxon>
        <taxon>Gammaproteobacteria</taxon>
        <taxon>Enterobacterales</taxon>
        <taxon>Yersiniaceae</taxon>
        <taxon>Serratia</taxon>
    </lineage>
</organism>
<evidence type="ECO:0000256" key="8">
    <source>
        <dbReference type="ARBA" id="ARBA00023136"/>
    </source>
</evidence>
<evidence type="ECO:0000256" key="6">
    <source>
        <dbReference type="ARBA" id="ARBA00022840"/>
    </source>
</evidence>
<dbReference type="EC" id="3.6.3.17" evidence="9"/>
<protein>
    <submittedName>
        <fullName evidence="9">Xylose import ATP-binding protein XylG</fullName>
        <ecNumber evidence="9">3.6.3.17</ecNumber>
    </submittedName>
</protein>
<evidence type="ECO:0000313" key="9">
    <source>
        <dbReference type="EMBL" id="VTP59636.1"/>
    </source>
</evidence>
<keyword evidence="8" id="KW-0472">Membrane</keyword>
<evidence type="ECO:0000313" key="10">
    <source>
        <dbReference type="Proteomes" id="UP000307968"/>
    </source>
</evidence>
<proteinExistence type="predicted"/>
<keyword evidence="9" id="KW-0378">Hydrolase</keyword>
<evidence type="ECO:0000256" key="4">
    <source>
        <dbReference type="ARBA" id="ARBA00022737"/>
    </source>
</evidence>
<name>A0A4U9HAA7_SERRU</name>
<keyword evidence="6 9" id="KW-0067">ATP-binding</keyword>
<dbReference type="GO" id="GO:0005524">
    <property type="term" value="F:ATP binding"/>
    <property type="evidence" value="ECO:0007669"/>
    <property type="project" value="UniProtKB-KW"/>
</dbReference>
<dbReference type="EMBL" id="LR590463">
    <property type="protein sequence ID" value="VTP59636.1"/>
    <property type="molecule type" value="Genomic_DNA"/>
</dbReference>
<dbReference type="InterPro" id="IPR050107">
    <property type="entry name" value="ABC_carbohydrate_import_ATPase"/>
</dbReference>
<dbReference type="Proteomes" id="UP000307968">
    <property type="component" value="Chromosome"/>
</dbReference>
<dbReference type="PANTHER" id="PTHR43790">
    <property type="entry name" value="CARBOHYDRATE TRANSPORT ATP-BINDING PROTEIN MG119-RELATED"/>
    <property type="match status" value="1"/>
</dbReference>
<gene>
    <name evidence="9" type="primary">xylG_2</name>
    <name evidence="9" type="ORF">NCTC12971_00060</name>
</gene>
<reference evidence="9 10" key="1">
    <citation type="submission" date="2019-05" db="EMBL/GenBank/DDBJ databases">
        <authorList>
            <consortium name="Pathogen Informatics"/>
        </authorList>
    </citation>
    <scope>NUCLEOTIDE SEQUENCE [LARGE SCALE GENOMIC DNA]</scope>
    <source>
        <strain evidence="9 10">NCTC12971</strain>
    </source>
</reference>
<evidence type="ECO:0000256" key="1">
    <source>
        <dbReference type="ARBA" id="ARBA00022448"/>
    </source>
</evidence>
<sequence>MQQGIAVIVVSSELPEVLGLSDRVLVMHQGKIKASLENRNLTQEQVIEAALRSENHVEKHAV</sequence>
<keyword evidence="1" id="KW-0813">Transport</keyword>
<dbReference type="GO" id="GO:0016787">
    <property type="term" value="F:hydrolase activity"/>
    <property type="evidence" value="ECO:0007669"/>
    <property type="project" value="UniProtKB-KW"/>
</dbReference>
<accession>A0A4U9HAA7</accession>
<evidence type="ECO:0000256" key="3">
    <source>
        <dbReference type="ARBA" id="ARBA00022597"/>
    </source>
</evidence>
<dbReference type="AlphaFoldDB" id="A0A4U9HAA7"/>
<evidence type="ECO:0000256" key="2">
    <source>
        <dbReference type="ARBA" id="ARBA00022475"/>
    </source>
</evidence>
<dbReference type="SUPFAM" id="SSF52540">
    <property type="entry name" value="P-loop containing nucleoside triphosphate hydrolases"/>
    <property type="match status" value="1"/>
</dbReference>
<dbReference type="InterPro" id="IPR027417">
    <property type="entry name" value="P-loop_NTPase"/>
</dbReference>
<dbReference type="Gene3D" id="3.40.50.300">
    <property type="entry name" value="P-loop containing nucleotide triphosphate hydrolases"/>
    <property type="match status" value="1"/>
</dbReference>
<evidence type="ECO:0000256" key="7">
    <source>
        <dbReference type="ARBA" id="ARBA00022967"/>
    </source>
</evidence>
<keyword evidence="3" id="KW-0762">Sugar transport</keyword>
<keyword evidence="2" id="KW-1003">Cell membrane</keyword>